<dbReference type="InterPro" id="IPR009003">
    <property type="entry name" value="Peptidase_S1_PA"/>
</dbReference>
<dbReference type="Pfam" id="PF13365">
    <property type="entry name" value="Trypsin_2"/>
    <property type="match status" value="1"/>
</dbReference>
<dbReference type="PANTHER" id="PTHR43019">
    <property type="entry name" value="SERINE ENDOPROTEASE DEGS"/>
    <property type="match status" value="1"/>
</dbReference>
<dbReference type="PANTHER" id="PTHR43019:SF23">
    <property type="entry name" value="PROTEASE DO-LIKE 5, CHLOROPLASTIC"/>
    <property type="match status" value="1"/>
</dbReference>
<protein>
    <submittedName>
        <fullName evidence="2">Trypsin-like peptidase domain-containing protein</fullName>
    </submittedName>
</protein>
<dbReference type="InterPro" id="IPR001940">
    <property type="entry name" value="Peptidase_S1C"/>
</dbReference>
<accession>A0A934SD23</accession>
<dbReference type="Proteomes" id="UP000603141">
    <property type="component" value="Unassembled WGS sequence"/>
</dbReference>
<organism evidence="2 3">
    <name type="scientific">Luteolibacter pohnpeiensis</name>
    <dbReference type="NCBI Taxonomy" id="454153"/>
    <lineage>
        <taxon>Bacteria</taxon>
        <taxon>Pseudomonadati</taxon>
        <taxon>Verrucomicrobiota</taxon>
        <taxon>Verrucomicrobiia</taxon>
        <taxon>Verrucomicrobiales</taxon>
        <taxon>Verrucomicrobiaceae</taxon>
        <taxon>Luteolibacter</taxon>
    </lineage>
</organism>
<dbReference type="InterPro" id="IPR043504">
    <property type="entry name" value="Peptidase_S1_PA_chymotrypsin"/>
</dbReference>
<dbReference type="GO" id="GO:0006508">
    <property type="term" value="P:proteolysis"/>
    <property type="evidence" value="ECO:0007669"/>
    <property type="project" value="InterPro"/>
</dbReference>
<gene>
    <name evidence="2" type="ORF">JIN85_11395</name>
</gene>
<proteinExistence type="predicted"/>
<comment type="caution">
    <text evidence="2">The sequence shown here is derived from an EMBL/GenBank/DDBJ whole genome shotgun (WGS) entry which is preliminary data.</text>
</comment>
<evidence type="ECO:0000313" key="3">
    <source>
        <dbReference type="Proteomes" id="UP000603141"/>
    </source>
</evidence>
<dbReference type="GO" id="GO:0004252">
    <property type="term" value="F:serine-type endopeptidase activity"/>
    <property type="evidence" value="ECO:0007669"/>
    <property type="project" value="InterPro"/>
</dbReference>
<dbReference type="PRINTS" id="PR00834">
    <property type="entry name" value="PROTEASES2C"/>
</dbReference>
<feature type="region of interest" description="Disordered" evidence="1">
    <location>
        <begin position="37"/>
        <end position="57"/>
    </location>
</feature>
<keyword evidence="3" id="KW-1185">Reference proteome</keyword>
<evidence type="ECO:0000256" key="1">
    <source>
        <dbReference type="SAM" id="MobiDB-lite"/>
    </source>
</evidence>
<dbReference type="SUPFAM" id="SSF50494">
    <property type="entry name" value="Trypsin-like serine proteases"/>
    <property type="match status" value="1"/>
</dbReference>
<reference evidence="2" key="1">
    <citation type="submission" date="2021-01" db="EMBL/GenBank/DDBJ databases">
        <title>Modified the classification status of verrucomicrobia.</title>
        <authorList>
            <person name="Feng X."/>
        </authorList>
    </citation>
    <scope>NUCLEOTIDE SEQUENCE</scope>
    <source>
        <strain evidence="2">KCTC 22041</strain>
    </source>
</reference>
<sequence length="232" mass="24962">MAPAVADPPYPGSMARQMVLERMSVVVVTSRSELSDISGSTPIGKVEPADEDGGSAAPLSPDGYFLTADHVLAQMNGRNVFVIFHRRGGLVQSKARVVWRSKSSDLALLHVPENTPYYYRWTSPNQLLPEGTPLIHGGISTGMRSAVGKLSTAIQPDGWLTGSTRFKIDIPLEPGDSGGPIVDGAGRLIGVNSAVEFLVPLETAFFVDSEGNRPNIRKIDDLIKRDRARNGL</sequence>
<dbReference type="EMBL" id="JAENIJ010000016">
    <property type="protein sequence ID" value="MBK1883023.1"/>
    <property type="molecule type" value="Genomic_DNA"/>
</dbReference>
<evidence type="ECO:0000313" key="2">
    <source>
        <dbReference type="EMBL" id="MBK1883023.1"/>
    </source>
</evidence>
<dbReference type="AlphaFoldDB" id="A0A934SD23"/>
<name>A0A934SD23_9BACT</name>
<dbReference type="Gene3D" id="2.40.10.10">
    <property type="entry name" value="Trypsin-like serine proteases"/>
    <property type="match status" value="2"/>
</dbReference>
<dbReference type="RefSeq" id="WP_200270727.1">
    <property type="nucleotide sequence ID" value="NZ_JAENIJ010000016.1"/>
</dbReference>